<evidence type="ECO:0000313" key="2">
    <source>
        <dbReference type="EMBL" id="KAK8569221.1"/>
    </source>
</evidence>
<dbReference type="EMBL" id="JBBPBM010000009">
    <property type="protein sequence ID" value="KAK8569221.1"/>
    <property type="molecule type" value="Genomic_DNA"/>
</dbReference>
<name>A0ABR2F2P0_9ROSI</name>
<evidence type="ECO:0000256" key="1">
    <source>
        <dbReference type="SAM" id="MobiDB-lite"/>
    </source>
</evidence>
<sequence>MYNPELVQQALVSEGFGCKVSLWHESLVIVCFDFDLLVNNAWNDKAKVLDLWFEFIEPLVLYENSERVKLWLILEESTGKSSRWLLAWKTLKRKCRFDEWVSESDPSTHGTKFGISKEAGGVIECGGSINNDSIPSGGGLLDVPIVDLGPYASEESSLEVRNEQGLVISGVGLPCLDLKRTRVNTKNKKAKSVAFPGPRIFNRWRGMSEFSSLYTREEGQRKNGNKKLLSHLLDEPSPTTPVDLPRDPVKEQEDLERTNCARKEAILSLEVGEAVGFRFNEERLVVIRNLESLENIA</sequence>
<dbReference type="Proteomes" id="UP001472677">
    <property type="component" value="Unassembled WGS sequence"/>
</dbReference>
<evidence type="ECO:0000313" key="3">
    <source>
        <dbReference type="Proteomes" id="UP001472677"/>
    </source>
</evidence>
<feature type="compositionally biased region" description="Basic and acidic residues" evidence="1">
    <location>
        <begin position="244"/>
        <end position="254"/>
    </location>
</feature>
<accession>A0ABR2F2P0</accession>
<evidence type="ECO:0008006" key="4">
    <source>
        <dbReference type="Google" id="ProtNLM"/>
    </source>
</evidence>
<keyword evidence="3" id="KW-1185">Reference proteome</keyword>
<organism evidence="2 3">
    <name type="scientific">Hibiscus sabdariffa</name>
    <name type="common">roselle</name>
    <dbReference type="NCBI Taxonomy" id="183260"/>
    <lineage>
        <taxon>Eukaryota</taxon>
        <taxon>Viridiplantae</taxon>
        <taxon>Streptophyta</taxon>
        <taxon>Embryophyta</taxon>
        <taxon>Tracheophyta</taxon>
        <taxon>Spermatophyta</taxon>
        <taxon>Magnoliopsida</taxon>
        <taxon>eudicotyledons</taxon>
        <taxon>Gunneridae</taxon>
        <taxon>Pentapetalae</taxon>
        <taxon>rosids</taxon>
        <taxon>malvids</taxon>
        <taxon>Malvales</taxon>
        <taxon>Malvaceae</taxon>
        <taxon>Malvoideae</taxon>
        <taxon>Hibiscus</taxon>
    </lineage>
</organism>
<protein>
    <recommendedName>
        <fullName evidence="4">DUF4283 domain-containing protein</fullName>
    </recommendedName>
</protein>
<proteinExistence type="predicted"/>
<reference evidence="2 3" key="1">
    <citation type="journal article" date="2024" name="G3 (Bethesda)">
        <title>Genome assembly of Hibiscus sabdariffa L. provides insights into metabolisms of medicinal natural products.</title>
        <authorList>
            <person name="Kim T."/>
        </authorList>
    </citation>
    <scope>NUCLEOTIDE SEQUENCE [LARGE SCALE GENOMIC DNA]</scope>
    <source>
        <strain evidence="2">TK-2024</strain>
        <tissue evidence="2">Old leaves</tissue>
    </source>
</reference>
<gene>
    <name evidence="2" type="ORF">V6N12_007753</name>
</gene>
<comment type="caution">
    <text evidence="2">The sequence shown here is derived from an EMBL/GenBank/DDBJ whole genome shotgun (WGS) entry which is preliminary data.</text>
</comment>
<feature type="region of interest" description="Disordered" evidence="1">
    <location>
        <begin position="231"/>
        <end position="254"/>
    </location>
</feature>